<evidence type="ECO:0000256" key="1">
    <source>
        <dbReference type="ARBA" id="ARBA00005032"/>
    </source>
</evidence>
<feature type="domain" description="THIF-type NAD/FAD binding fold" evidence="6">
    <location>
        <begin position="28"/>
        <end position="530"/>
    </location>
</feature>
<evidence type="ECO:0000256" key="4">
    <source>
        <dbReference type="PIRNR" id="PIRNR039099"/>
    </source>
</evidence>
<dbReference type="Pfam" id="PF00899">
    <property type="entry name" value="ThiF"/>
    <property type="match status" value="1"/>
</dbReference>
<dbReference type="PANTHER" id="PTHR10953">
    <property type="entry name" value="UBIQUITIN-ACTIVATING ENZYME E1"/>
    <property type="match status" value="1"/>
</dbReference>
<keyword evidence="8" id="KW-1185">Reference proteome</keyword>
<evidence type="ECO:0000256" key="3">
    <source>
        <dbReference type="ARBA" id="ARBA00022786"/>
    </source>
</evidence>
<accession>A0ABR4PVU4</accession>
<evidence type="ECO:0000256" key="2">
    <source>
        <dbReference type="ARBA" id="ARBA00006868"/>
    </source>
</evidence>
<feature type="region of interest" description="Disordered" evidence="5">
    <location>
        <begin position="1"/>
        <end position="24"/>
    </location>
</feature>
<comment type="similarity">
    <text evidence="2 4">Belongs to the ubiquitin-activating E1 family. ULA1 subfamily.</text>
</comment>
<comment type="function">
    <text evidence="4">Regulatory subunit of the dimeric UBA3-ULA1 E1 enzyme.</text>
</comment>
<dbReference type="EMBL" id="JBFCZG010000001">
    <property type="protein sequence ID" value="KAL3427328.1"/>
    <property type="molecule type" value="Genomic_DNA"/>
</dbReference>
<evidence type="ECO:0000313" key="7">
    <source>
        <dbReference type="EMBL" id="KAL3427328.1"/>
    </source>
</evidence>
<comment type="caution">
    <text evidence="7">The sequence shown here is derived from an EMBL/GenBank/DDBJ whole genome shotgun (WGS) entry which is preliminary data.</text>
</comment>
<gene>
    <name evidence="7" type="ORF">PVAG01_00837</name>
</gene>
<dbReference type="Gene3D" id="3.40.50.12550">
    <property type="entry name" value="Ubiquitin-activating enzyme E1, inactive adenylation domain, subdomain 2"/>
    <property type="match status" value="1"/>
</dbReference>
<keyword evidence="3 4" id="KW-0833">Ubl conjugation pathway</keyword>
<dbReference type="PIRSF" id="PIRSF039099">
    <property type="entry name" value="APP-BP1"/>
    <property type="match status" value="1"/>
</dbReference>
<dbReference type="InterPro" id="IPR000594">
    <property type="entry name" value="ThiF_NAD_FAD-bd"/>
</dbReference>
<dbReference type="SUPFAM" id="SSF69572">
    <property type="entry name" value="Activating enzymes of the ubiquitin-like proteins"/>
    <property type="match status" value="1"/>
</dbReference>
<dbReference type="InterPro" id="IPR045886">
    <property type="entry name" value="ThiF/MoeB/HesA"/>
</dbReference>
<dbReference type="InterPro" id="IPR030667">
    <property type="entry name" value="APP-BP1"/>
</dbReference>
<evidence type="ECO:0000259" key="6">
    <source>
        <dbReference type="Pfam" id="PF00899"/>
    </source>
</evidence>
<sequence length="532" mass="58298">MAHAAATEVIADQTPPVLKGPSDKEKKYDRQLRLWGGQGQQALEDAHILLLNNGAGTVGIETLKNLVLPGIGRFTILDEATVTEADLGVNFFLDEEQLGQPRAVACTALLRELNPDVAGEGVHLSKNGLAEFLQTQESITLILFSFPIEPSALSILEAYGRKHKVPLVSVHSAGFYSYFRIVLPGTFPIVDTHPDSTATTDLRLLNPWPELTKFAEEQTADIDNLSAFDHGHVPYIALLLHYLHEWKEKHGSMPSAYKEKTAFRETVSAAMRSDTPEGGEENFEEAISAVLKTVSLPSLASSVKEVLEFEPQTEDVDSDFWIIARAIKEFHTKHDQLPLPGSVPDMKTQSTIYVKLQNIYKAKARQDVAEVLETVRSHPRGKEIDVTEVEVFCKNAAFVKLIHGSDQPPANLGTLAKREFQSDEDAAAWNGPLSLLPIFLALHATSHDSSASSSDIIATIDKTIPDASSNPRVEKIAQEVARAAGGELHNISSLTGGMVSQEIIKIITKQYIPIDNTCVFDGITSRAQVFRI</sequence>
<dbReference type="InterPro" id="IPR035985">
    <property type="entry name" value="Ubiquitin-activating_enz"/>
</dbReference>
<dbReference type="PANTHER" id="PTHR10953:SF29">
    <property type="entry name" value="NEDD8-ACTIVATING ENZYME E1 REGULATORY SUBUNIT"/>
    <property type="match status" value="1"/>
</dbReference>
<evidence type="ECO:0000313" key="8">
    <source>
        <dbReference type="Proteomes" id="UP001629113"/>
    </source>
</evidence>
<dbReference type="Proteomes" id="UP001629113">
    <property type="component" value="Unassembled WGS sequence"/>
</dbReference>
<organism evidence="7 8">
    <name type="scientific">Phlyctema vagabunda</name>
    <dbReference type="NCBI Taxonomy" id="108571"/>
    <lineage>
        <taxon>Eukaryota</taxon>
        <taxon>Fungi</taxon>
        <taxon>Dikarya</taxon>
        <taxon>Ascomycota</taxon>
        <taxon>Pezizomycotina</taxon>
        <taxon>Leotiomycetes</taxon>
        <taxon>Helotiales</taxon>
        <taxon>Dermateaceae</taxon>
        <taxon>Phlyctema</taxon>
    </lineage>
</organism>
<dbReference type="Gene3D" id="3.40.50.720">
    <property type="entry name" value="NAD(P)-binding Rossmann-like Domain"/>
    <property type="match status" value="1"/>
</dbReference>
<name>A0ABR4PVU4_9HELO</name>
<comment type="pathway">
    <text evidence="1 4">Protein modification; protein neddylation.</text>
</comment>
<proteinExistence type="inferred from homology"/>
<evidence type="ECO:0000256" key="5">
    <source>
        <dbReference type="SAM" id="MobiDB-lite"/>
    </source>
</evidence>
<protein>
    <recommendedName>
        <fullName evidence="4">NEDD8-activating enzyme E1 regulatory subunit</fullName>
    </recommendedName>
</protein>
<reference evidence="7 8" key="1">
    <citation type="submission" date="2024-06" db="EMBL/GenBank/DDBJ databases">
        <title>Complete genome of Phlyctema vagabunda strain 19-DSS-EL-015.</title>
        <authorList>
            <person name="Fiorenzani C."/>
        </authorList>
    </citation>
    <scope>NUCLEOTIDE SEQUENCE [LARGE SCALE GENOMIC DNA]</scope>
    <source>
        <strain evidence="7 8">19-DSS-EL-015</strain>
    </source>
</reference>